<dbReference type="GO" id="GO:0060090">
    <property type="term" value="F:molecular adaptor activity"/>
    <property type="evidence" value="ECO:0007669"/>
    <property type="project" value="TreeGrafter"/>
</dbReference>
<comment type="caution">
    <text evidence="6">The sequence shown here is derived from an EMBL/GenBank/DDBJ whole genome shotgun (WGS) entry which is preliminary data.</text>
</comment>
<feature type="repeat" description="TPR" evidence="4">
    <location>
        <begin position="151"/>
        <end position="184"/>
    </location>
</feature>
<evidence type="ECO:0000256" key="2">
    <source>
        <dbReference type="ARBA" id="ARBA00022737"/>
    </source>
</evidence>
<dbReference type="GO" id="GO:0006620">
    <property type="term" value="P:post-translational protein targeting to endoplasmic reticulum membrane"/>
    <property type="evidence" value="ECO:0007669"/>
    <property type="project" value="TreeGrafter"/>
</dbReference>
<gene>
    <name evidence="6" type="ORF">PYX00_007438</name>
</gene>
<dbReference type="PROSITE" id="PS50005">
    <property type="entry name" value="TPR"/>
    <property type="match status" value="2"/>
</dbReference>
<dbReference type="AlphaFoldDB" id="A0AAW2HJ67"/>
<evidence type="ECO:0000256" key="1">
    <source>
        <dbReference type="ARBA" id="ARBA00008175"/>
    </source>
</evidence>
<dbReference type="Pfam" id="PF00515">
    <property type="entry name" value="TPR_1"/>
    <property type="match status" value="1"/>
</dbReference>
<dbReference type="PANTHER" id="PTHR45831">
    <property type="entry name" value="LD24721P"/>
    <property type="match status" value="1"/>
</dbReference>
<dbReference type="InterPro" id="IPR019734">
    <property type="entry name" value="TPR_rpt"/>
</dbReference>
<evidence type="ECO:0000256" key="3">
    <source>
        <dbReference type="ARBA" id="ARBA00022803"/>
    </source>
</evidence>
<dbReference type="Pfam" id="PF16546">
    <property type="entry name" value="SGTA_dimer"/>
    <property type="match status" value="1"/>
</dbReference>
<dbReference type="InterPro" id="IPR032374">
    <property type="entry name" value="SGTA_dimer"/>
</dbReference>
<organism evidence="6">
    <name type="scientific">Menopon gallinae</name>
    <name type="common">poultry shaft louse</name>
    <dbReference type="NCBI Taxonomy" id="328185"/>
    <lineage>
        <taxon>Eukaryota</taxon>
        <taxon>Metazoa</taxon>
        <taxon>Ecdysozoa</taxon>
        <taxon>Arthropoda</taxon>
        <taxon>Hexapoda</taxon>
        <taxon>Insecta</taxon>
        <taxon>Pterygota</taxon>
        <taxon>Neoptera</taxon>
        <taxon>Paraneoptera</taxon>
        <taxon>Psocodea</taxon>
        <taxon>Troctomorpha</taxon>
        <taxon>Phthiraptera</taxon>
        <taxon>Amblycera</taxon>
        <taxon>Menoponidae</taxon>
        <taxon>Menopon</taxon>
    </lineage>
</organism>
<dbReference type="Gene3D" id="1.25.40.10">
    <property type="entry name" value="Tetratricopeptide repeat domain"/>
    <property type="match status" value="1"/>
</dbReference>
<dbReference type="Pfam" id="PF13414">
    <property type="entry name" value="TPR_11"/>
    <property type="match status" value="1"/>
</dbReference>
<dbReference type="PROSITE" id="PS50293">
    <property type="entry name" value="TPR_REGION"/>
    <property type="match status" value="1"/>
</dbReference>
<evidence type="ECO:0000259" key="5">
    <source>
        <dbReference type="Pfam" id="PF16546"/>
    </source>
</evidence>
<dbReference type="InterPro" id="IPR011990">
    <property type="entry name" value="TPR-like_helical_dom_sf"/>
</dbReference>
<evidence type="ECO:0000256" key="4">
    <source>
        <dbReference type="PROSITE-ProRule" id="PRU00339"/>
    </source>
</evidence>
<dbReference type="SUPFAM" id="SSF48452">
    <property type="entry name" value="TPR-like"/>
    <property type="match status" value="1"/>
</dbReference>
<comment type="similarity">
    <text evidence="1">Belongs to the SGT family.</text>
</comment>
<dbReference type="InterPro" id="IPR047150">
    <property type="entry name" value="SGT"/>
</dbReference>
<keyword evidence="2" id="KW-0677">Repeat</keyword>
<keyword evidence="3 4" id="KW-0802">TPR repeat</keyword>
<sequence length="301" mass="33216">MSDSKKIAYSIIKFLKEELTTLSPEACESIEVAIQCLESAYQIQYDDPTLDTGTPLAKIFASQGSNATANEVRQPTAAEKEQAESLKTEGNNLMKAENFQEALSCYTKAIQLDPHNPVYYCNRAAAHSRLNNHQATIEDCKAALKIEPTYSKAYGRLGLAYSSLGMFKEAKASYEKALELEPGNQTYVNNLELNEENLKKSMNRGNRVPDLEGFNMGALLENPSLIHSLASQFLSDPNLENMLSSVVSGSNNENGGIENLMRAGQRLMQQMQTSHPELIDQIRQQINNAGANTDPSKAKKD</sequence>
<dbReference type="GO" id="GO:0016020">
    <property type="term" value="C:membrane"/>
    <property type="evidence" value="ECO:0007669"/>
    <property type="project" value="TreeGrafter"/>
</dbReference>
<protein>
    <recommendedName>
        <fullName evidence="5">SGTA homodimerisation domain-containing protein</fullName>
    </recommendedName>
</protein>
<dbReference type="GO" id="GO:0072380">
    <property type="term" value="C:TRC complex"/>
    <property type="evidence" value="ECO:0007669"/>
    <property type="project" value="TreeGrafter"/>
</dbReference>
<dbReference type="EMBL" id="JARGDH010000004">
    <property type="protein sequence ID" value="KAL0269839.1"/>
    <property type="molecule type" value="Genomic_DNA"/>
</dbReference>
<reference evidence="6" key="1">
    <citation type="journal article" date="2024" name="Gigascience">
        <title>Chromosome-level genome of the poultry shaft louse Menopon gallinae provides insight into the host-switching and adaptive evolution of parasitic lice.</title>
        <authorList>
            <person name="Xu Y."/>
            <person name="Ma L."/>
            <person name="Liu S."/>
            <person name="Liang Y."/>
            <person name="Liu Q."/>
            <person name="He Z."/>
            <person name="Tian L."/>
            <person name="Duan Y."/>
            <person name="Cai W."/>
            <person name="Li H."/>
            <person name="Song F."/>
        </authorList>
    </citation>
    <scope>NUCLEOTIDE SEQUENCE</scope>
    <source>
        <strain evidence="6">Cailab_2023a</strain>
    </source>
</reference>
<feature type="repeat" description="TPR" evidence="4">
    <location>
        <begin position="83"/>
        <end position="116"/>
    </location>
</feature>
<dbReference type="Gene3D" id="1.20.5.420">
    <property type="entry name" value="Immunoglobulin FC, subunit C"/>
    <property type="match status" value="1"/>
</dbReference>
<name>A0AAW2HJ67_9NEOP</name>
<dbReference type="SMART" id="SM00028">
    <property type="entry name" value="TPR"/>
    <property type="match status" value="3"/>
</dbReference>
<dbReference type="PANTHER" id="PTHR45831:SF2">
    <property type="entry name" value="LD24721P"/>
    <property type="match status" value="1"/>
</dbReference>
<evidence type="ECO:0000313" key="6">
    <source>
        <dbReference type="EMBL" id="KAL0269839.1"/>
    </source>
</evidence>
<accession>A0AAW2HJ67</accession>
<feature type="domain" description="SGTA homodimerisation" evidence="5">
    <location>
        <begin position="4"/>
        <end position="60"/>
    </location>
</feature>
<proteinExistence type="inferred from homology"/>